<evidence type="ECO:0000313" key="1">
    <source>
        <dbReference type="EMBL" id="ETF01054.1"/>
    </source>
</evidence>
<dbReference type="Pfam" id="PF14384">
    <property type="entry name" value="BrnA_antitoxin"/>
    <property type="match status" value="1"/>
</dbReference>
<dbReference type="InterPro" id="IPR025528">
    <property type="entry name" value="BrnA_antitoxin"/>
</dbReference>
<protein>
    <recommendedName>
        <fullName evidence="3">BrnA antitoxin family protein</fullName>
    </recommendedName>
</protein>
<dbReference type="eggNOG" id="COG3514">
    <property type="taxonomic scope" value="Bacteria"/>
</dbReference>
<dbReference type="OrthoDB" id="9796641at2"/>
<dbReference type="Proteomes" id="UP000018733">
    <property type="component" value="Unassembled WGS sequence"/>
</dbReference>
<organism evidence="1 2">
    <name type="scientific">Advenella kashmirensis W13003</name>
    <dbReference type="NCBI Taxonomy" id="1424334"/>
    <lineage>
        <taxon>Bacteria</taxon>
        <taxon>Pseudomonadati</taxon>
        <taxon>Pseudomonadota</taxon>
        <taxon>Betaproteobacteria</taxon>
        <taxon>Burkholderiales</taxon>
        <taxon>Alcaligenaceae</taxon>
    </lineage>
</organism>
<dbReference type="HOGENOM" id="CLU_140900_0_2_4"/>
<sequence>MKKLLKPSIEENDAINKAIASDPDTFDPKDGFDHLVRVDPRKLGRPVGSGHKTQISIRLDDEVLEVFRKSGPGWQTRVNDALKDWLRTHKVTEQC</sequence>
<dbReference type="RefSeq" id="WP_024006413.1">
    <property type="nucleotide sequence ID" value="NZ_KI650981.1"/>
</dbReference>
<proteinExistence type="predicted"/>
<name>V8QPZ6_9BURK</name>
<keyword evidence="2" id="KW-1185">Reference proteome</keyword>
<accession>V8QPZ6</accession>
<dbReference type="AlphaFoldDB" id="V8QPZ6"/>
<comment type="caution">
    <text evidence="1">The sequence shown here is derived from an EMBL/GenBank/DDBJ whole genome shotgun (WGS) entry which is preliminary data.</text>
</comment>
<evidence type="ECO:0008006" key="3">
    <source>
        <dbReference type="Google" id="ProtNLM"/>
    </source>
</evidence>
<dbReference type="EMBL" id="AYXT01000012">
    <property type="protein sequence ID" value="ETF01054.1"/>
    <property type="molecule type" value="Genomic_DNA"/>
</dbReference>
<dbReference type="STRING" id="1424334.W822_17375"/>
<gene>
    <name evidence="1" type="ORF">W822_17375</name>
</gene>
<evidence type="ECO:0000313" key="2">
    <source>
        <dbReference type="Proteomes" id="UP000018733"/>
    </source>
</evidence>
<reference evidence="1 2" key="1">
    <citation type="journal article" date="2014" name="Genome Announc.">
        <title>Draft Genome Sequence of Advenella kashmirensis Strain W13003, a Polycyclic Aromatic Hydrocarbon-Degrading Bacterium.</title>
        <authorList>
            <person name="Wang X."/>
            <person name="Jin D."/>
            <person name="Zhou L."/>
            <person name="Wu L."/>
            <person name="An W."/>
            <person name="Zhao L."/>
        </authorList>
    </citation>
    <scope>NUCLEOTIDE SEQUENCE [LARGE SCALE GENOMIC DNA]</scope>
    <source>
        <strain evidence="1 2">W13003</strain>
    </source>
</reference>
<dbReference type="PATRIC" id="fig|1424334.3.peg.3492"/>